<feature type="region of interest" description="Disordered" evidence="1">
    <location>
        <begin position="25"/>
        <end position="397"/>
    </location>
</feature>
<dbReference type="EMBL" id="CP099419">
    <property type="protein sequence ID" value="USW49659.1"/>
    <property type="molecule type" value="Genomic_DNA"/>
</dbReference>
<feature type="compositionally biased region" description="Gly residues" evidence="1">
    <location>
        <begin position="920"/>
        <end position="929"/>
    </location>
</feature>
<feature type="compositionally biased region" description="Polar residues" evidence="1">
    <location>
        <begin position="475"/>
        <end position="486"/>
    </location>
</feature>
<feature type="compositionally biased region" description="Low complexity" evidence="1">
    <location>
        <begin position="163"/>
        <end position="177"/>
    </location>
</feature>
<organism evidence="2 3">
    <name type="scientific">Septoria linicola</name>
    <dbReference type="NCBI Taxonomy" id="215465"/>
    <lineage>
        <taxon>Eukaryota</taxon>
        <taxon>Fungi</taxon>
        <taxon>Dikarya</taxon>
        <taxon>Ascomycota</taxon>
        <taxon>Pezizomycotina</taxon>
        <taxon>Dothideomycetes</taxon>
        <taxon>Dothideomycetidae</taxon>
        <taxon>Mycosphaerellales</taxon>
        <taxon>Mycosphaerellaceae</taxon>
        <taxon>Septoria</taxon>
    </lineage>
</organism>
<feature type="compositionally biased region" description="Basic and acidic residues" evidence="1">
    <location>
        <begin position="556"/>
        <end position="571"/>
    </location>
</feature>
<feature type="compositionally biased region" description="Low complexity" evidence="1">
    <location>
        <begin position="732"/>
        <end position="744"/>
    </location>
</feature>
<feature type="compositionally biased region" description="Low complexity" evidence="1">
    <location>
        <begin position="522"/>
        <end position="544"/>
    </location>
</feature>
<proteinExistence type="predicted"/>
<feature type="compositionally biased region" description="Polar residues" evidence="1">
    <location>
        <begin position="95"/>
        <end position="104"/>
    </location>
</feature>
<gene>
    <name evidence="2" type="ORF">Slin15195_G029780</name>
</gene>
<feature type="compositionally biased region" description="Basic and acidic residues" evidence="1">
    <location>
        <begin position="771"/>
        <end position="782"/>
    </location>
</feature>
<feature type="compositionally biased region" description="Polar residues" evidence="1">
    <location>
        <begin position="510"/>
        <end position="521"/>
    </location>
</feature>
<dbReference type="Proteomes" id="UP001056384">
    <property type="component" value="Chromosome 2"/>
</dbReference>
<feature type="compositionally biased region" description="Polar residues" evidence="1">
    <location>
        <begin position="228"/>
        <end position="242"/>
    </location>
</feature>
<feature type="compositionally biased region" description="Low complexity" evidence="1">
    <location>
        <begin position="836"/>
        <end position="859"/>
    </location>
</feature>
<dbReference type="OrthoDB" id="3649790at2759"/>
<evidence type="ECO:0000313" key="3">
    <source>
        <dbReference type="Proteomes" id="UP001056384"/>
    </source>
</evidence>
<feature type="compositionally biased region" description="Gly residues" evidence="1">
    <location>
        <begin position="993"/>
        <end position="1009"/>
    </location>
</feature>
<keyword evidence="3" id="KW-1185">Reference proteome</keyword>
<feature type="compositionally biased region" description="Polar residues" evidence="1">
    <location>
        <begin position="368"/>
        <end position="389"/>
    </location>
</feature>
<feature type="compositionally biased region" description="Polar residues" evidence="1">
    <location>
        <begin position="869"/>
        <end position="879"/>
    </location>
</feature>
<feature type="compositionally biased region" description="Polar residues" evidence="1">
    <location>
        <begin position="307"/>
        <end position="318"/>
    </location>
</feature>
<feature type="region of interest" description="Disordered" evidence="1">
    <location>
        <begin position="920"/>
        <end position="1027"/>
    </location>
</feature>
<name>A0A9Q9AKK7_9PEZI</name>
<feature type="compositionally biased region" description="Low complexity" evidence="1">
    <location>
        <begin position="353"/>
        <end position="367"/>
    </location>
</feature>
<feature type="compositionally biased region" description="Low complexity" evidence="1">
    <location>
        <begin position="888"/>
        <end position="904"/>
    </location>
</feature>
<evidence type="ECO:0000256" key="1">
    <source>
        <dbReference type="SAM" id="MobiDB-lite"/>
    </source>
</evidence>
<feature type="compositionally biased region" description="Polar residues" evidence="1">
    <location>
        <begin position="420"/>
        <end position="448"/>
    </location>
</feature>
<dbReference type="AlphaFoldDB" id="A0A9Q9AKK7"/>
<reference evidence="2" key="1">
    <citation type="submission" date="2022-06" db="EMBL/GenBank/DDBJ databases">
        <title>Complete genome sequences of two strains of the flax pathogen Septoria linicola.</title>
        <authorList>
            <person name="Lapalu N."/>
            <person name="Simon A."/>
            <person name="Demenou B."/>
            <person name="Paumier D."/>
            <person name="Guillot M.-P."/>
            <person name="Gout L."/>
            <person name="Valade R."/>
        </authorList>
    </citation>
    <scope>NUCLEOTIDE SEQUENCE</scope>
    <source>
        <strain evidence="2">SE15195</strain>
    </source>
</reference>
<feature type="compositionally biased region" description="Polar residues" evidence="1">
    <location>
        <begin position="134"/>
        <end position="162"/>
    </location>
</feature>
<evidence type="ECO:0000313" key="2">
    <source>
        <dbReference type="EMBL" id="USW49659.1"/>
    </source>
</evidence>
<feature type="compositionally biased region" description="Polar residues" evidence="1">
    <location>
        <begin position="185"/>
        <end position="198"/>
    </location>
</feature>
<feature type="compositionally biased region" description="Polar residues" evidence="1">
    <location>
        <begin position="811"/>
        <end position="821"/>
    </location>
</feature>
<feature type="compositionally biased region" description="Basic and acidic residues" evidence="1">
    <location>
        <begin position="618"/>
        <end position="720"/>
    </location>
</feature>
<feature type="compositionally biased region" description="Polar residues" evidence="1">
    <location>
        <begin position="75"/>
        <end position="84"/>
    </location>
</feature>
<feature type="region of interest" description="Disordered" evidence="1">
    <location>
        <begin position="411"/>
        <end position="904"/>
    </location>
</feature>
<feature type="compositionally biased region" description="Polar residues" evidence="1">
    <location>
        <begin position="754"/>
        <end position="769"/>
    </location>
</feature>
<feature type="compositionally biased region" description="Gly residues" evidence="1">
    <location>
        <begin position="973"/>
        <end position="984"/>
    </location>
</feature>
<accession>A0A9Q9AKK7</accession>
<protein>
    <submittedName>
        <fullName evidence="2">Uncharacterized protein</fullName>
    </submittedName>
</protein>
<sequence>MDQIKKVFSPGSTKDDELMYGSEQSRLQNVADNEAKKDSSTLYPTDGQAGQEKESGGVLRQIVNPGGKKYDEQALGTTATTERPGQTEGLADSRTGAQAAQDQSGAHGAGRDVGTASVVNRAHDNDPNKGDTILASTGTTSSSRPLGDSNLTSGSSLGHGQPSTSSTSGALAGTNSSRTGGITDPSDQTFSSGQTGSESHLGRDAGITGGLAAAGAGAGAYGARSHNESNLSSTAGASTSQPLVERSHPLTSGTTHGHINPVGGPEASLRETGGQSGPEPHVGSAHSGALGSSQHNTGIAPGGVHNNEGTTQLNQAPTDVQGATFLDRSFYIGKPGDSVSHGPHVPGEFPVESTTIGTSSTTGASSIQTPTNTTQYGSPSAQQTSTSSDHTTRNAALAGGVLGAGALGTGAYAASRDHPSATTGQSGISQTAAPTSGLSQPTSTSGATQDPAFSHYGRDSSIPTTSGLGSRDISAPTTSGLGSRDTSAPVASGLGSRDTSAPVASGLGSRDTSAPVTSGLGSSSVTQPTNTTTTTTHGSVTPRSDVAQTGVPATAHDLKQDTTREDHHYGRDAAVVGGVGAAGAGAYAATRDHAEPGSTTHDAYGTDDPNKHNKLHKQSPDDKKLEKEHIKEEKHHQKELDKQQHEAQKQHEKDAKERQHAAEKAEKKHEKELEKQHEKEEKDKKPSLIDRILHRHKDDDEKETKYNKDEKSGEPLHIKENTNNGPLDHPLVTATGASTAAAAGSGAGVAGASHQTSHQHGTGATSSSEPLHLKDNSERGPLDHPLITAAGTSTAAGVGGASAYQAGHQHGTGSDLSGQRQRNVEPHLSGHNDTIGSSNTTTSAATAGGLGATSGAAGTQVTPAAYQQGRHNTSDLTGQRQRDVEPQLSGNNNAIGSSGAGAGTSAAVAGGALAAGGVAGTQHHQGGGSNVVNEPRTGLPMDLNKGTGAGGTDGNPRIEGYQSQSGASTTGSGIAGSGIAGPGITGSSTTGSGTTGSGLTGSGLTGSGLTGRRQDDVDPYITPSSKN</sequence>